<evidence type="ECO:0000313" key="3">
    <source>
        <dbReference type="Proteomes" id="UP001153076"/>
    </source>
</evidence>
<dbReference type="OrthoDB" id="1595674at2759"/>
<sequence>MEKKCQVDDRVSFSNGVSVGHTSLTDKNKTSLQNQRESDVSAISSERVQSTQQTSSRSDLSSEAGQPVNKEGKDPDASRTEVSQGEASKESGDLVQLNSVDSMDPKPCQSSNEDTAEKKSCTRQDISGYSHPSDGSSCILREQDSSHMNIKVDPTADSTSSKHQYEFDLNEDTEDNGAVCPQQPFHEIKSSVNSVGASEPIPVVAKVGVPIGLPRKPLQFGGELGWRRSTTTSAFRPTFSKRCDRENGMGESRQSLASQGIDLNIAATMDSGHCIDENSMDISAKQNGRFPLDLNCRSEHDENRYKQGASGFDLNFNPAIEDACKHIIQVGENRHMSKNHIPAGSAIDSRASGSQSISDPRRPSYWVDLSYMPGFNHPLSRPFLVAASAAEQVRMVVPTQSDIPFLPHAPSGLHIDRDHSVPPAFYPHAMLSHFNNQQPTAAVIPHLSGSVIAAYPGGALHVIDTQVLYPAVYTANVRPTVAQNGSIALVEHGSREVGNLGFVVPTTTRNAFFEERMKPPERVALPPSSTKRREPDGGWDYSQEYKAWLSERESQHITAMVCLHF</sequence>
<evidence type="ECO:0000313" key="2">
    <source>
        <dbReference type="EMBL" id="KAJ8436951.1"/>
    </source>
</evidence>
<accession>A0A9Q1QCZ5</accession>
<proteinExistence type="predicted"/>
<feature type="compositionally biased region" description="Low complexity" evidence="1">
    <location>
        <begin position="44"/>
        <end position="63"/>
    </location>
</feature>
<reference evidence="2" key="1">
    <citation type="submission" date="2022-04" db="EMBL/GenBank/DDBJ databases">
        <title>Carnegiea gigantea Genome sequencing and assembly v2.</title>
        <authorList>
            <person name="Copetti D."/>
            <person name="Sanderson M.J."/>
            <person name="Burquez A."/>
            <person name="Wojciechowski M.F."/>
        </authorList>
    </citation>
    <scope>NUCLEOTIDE SEQUENCE</scope>
    <source>
        <strain evidence="2">SGP5-SGP5p</strain>
        <tissue evidence="2">Aerial part</tissue>
    </source>
</reference>
<dbReference type="PANTHER" id="PTHR47292:SF3">
    <property type="entry name" value="PROTEIN WAVE"/>
    <property type="match status" value="1"/>
</dbReference>
<dbReference type="AlphaFoldDB" id="A0A9Q1QCZ5"/>
<dbReference type="EMBL" id="JAKOGI010000323">
    <property type="protein sequence ID" value="KAJ8436951.1"/>
    <property type="molecule type" value="Genomic_DNA"/>
</dbReference>
<keyword evidence="3" id="KW-1185">Reference proteome</keyword>
<feature type="compositionally biased region" description="Basic and acidic residues" evidence="1">
    <location>
        <begin position="1"/>
        <end position="11"/>
    </location>
</feature>
<comment type="caution">
    <text evidence="2">The sequence shown here is derived from an EMBL/GenBank/DDBJ whole genome shotgun (WGS) entry which is preliminary data.</text>
</comment>
<feature type="compositionally biased region" description="Polar residues" evidence="1">
    <location>
        <begin position="12"/>
        <end position="23"/>
    </location>
</feature>
<organism evidence="2 3">
    <name type="scientific">Carnegiea gigantea</name>
    <dbReference type="NCBI Taxonomy" id="171969"/>
    <lineage>
        <taxon>Eukaryota</taxon>
        <taxon>Viridiplantae</taxon>
        <taxon>Streptophyta</taxon>
        <taxon>Embryophyta</taxon>
        <taxon>Tracheophyta</taxon>
        <taxon>Spermatophyta</taxon>
        <taxon>Magnoliopsida</taxon>
        <taxon>eudicotyledons</taxon>
        <taxon>Gunneridae</taxon>
        <taxon>Pentapetalae</taxon>
        <taxon>Caryophyllales</taxon>
        <taxon>Cactineae</taxon>
        <taxon>Cactaceae</taxon>
        <taxon>Cactoideae</taxon>
        <taxon>Echinocereeae</taxon>
        <taxon>Carnegiea</taxon>
    </lineage>
</organism>
<feature type="compositionally biased region" description="Basic and acidic residues" evidence="1">
    <location>
        <begin position="70"/>
        <end position="79"/>
    </location>
</feature>
<name>A0A9Q1QCZ5_9CARY</name>
<protein>
    <submittedName>
        <fullName evidence="2">Uncharacterized protein</fullName>
    </submittedName>
</protein>
<evidence type="ECO:0000256" key="1">
    <source>
        <dbReference type="SAM" id="MobiDB-lite"/>
    </source>
</evidence>
<feature type="region of interest" description="Disordered" evidence="1">
    <location>
        <begin position="1"/>
        <end position="139"/>
    </location>
</feature>
<dbReference type="PANTHER" id="PTHR47292">
    <property type="entry name" value="TRANSCRIPTION ELONGATION FACTOR (TFIIS) FAMILY PROTEIN-RELATED"/>
    <property type="match status" value="1"/>
</dbReference>
<gene>
    <name evidence="2" type="ORF">Cgig2_017376</name>
</gene>
<dbReference type="Proteomes" id="UP001153076">
    <property type="component" value="Unassembled WGS sequence"/>
</dbReference>